<dbReference type="Proteomes" id="UP000759443">
    <property type="component" value="Unassembled WGS sequence"/>
</dbReference>
<dbReference type="GO" id="GO:0003677">
    <property type="term" value="F:DNA binding"/>
    <property type="evidence" value="ECO:0007669"/>
    <property type="project" value="UniProtKB-KW"/>
</dbReference>
<dbReference type="InterPro" id="IPR023187">
    <property type="entry name" value="Tscrpt_reg_MarR-type_CS"/>
</dbReference>
<organism evidence="5 6">
    <name type="scientific">Rhizobium halophytocola</name>
    <dbReference type="NCBI Taxonomy" id="735519"/>
    <lineage>
        <taxon>Bacteria</taxon>
        <taxon>Pseudomonadati</taxon>
        <taxon>Pseudomonadota</taxon>
        <taxon>Alphaproteobacteria</taxon>
        <taxon>Hyphomicrobiales</taxon>
        <taxon>Rhizobiaceae</taxon>
        <taxon>Rhizobium/Agrobacterium group</taxon>
        <taxon>Rhizobium</taxon>
    </lineage>
</organism>
<sequence length="155" mass="16740">MTEPSRSIFDYCNSSAARRAARQLGQFYGEAMAGAGLNGTQFALLSQISLSGAPTQKALAAELVMDLSALGHTLKPLIRDGLIEIIKDETDGRVRRVRLTPSGEAAHRAMVPLWQKAQARFDAAFGADRAEELRRTLAFISSDAFAAAFRKTPGD</sequence>
<dbReference type="PANTHER" id="PTHR33164:SF105">
    <property type="entry name" value="TRANSCRIPTIONAL REPRESSOR PROTEIN-RELATED"/>
    <property type="match status" value="1"/>
</dbReference>
<dbReference type="InterPro" id="IPR039422">
    <property type="entry name" value="MarR/SlyA-like"/>
</dbReference>
<keyword evidence="1" id="KW-0805">Transcription regulation</keyword>
<evidence type="ECO:0000259" key="4">
    <source>
        <dbReference type="PROSITE" id="PS50995"/>
    </source>
</evidence>
<dbReference type="InterPro" id="IPR036388">
    <property type="entry name" value="WH-like_DNA-bd_sf"/>
</dbReference>
<gene>
    <name evidence="5" type="ORF">J2Z17_002082</name>
</gene>
<dbReference type="PANTHER" id="PTHR33164">
    <property type="entry name" value="TRANSCRIPTIONAL REGULATOR, MARR FAMILY"/>
    <property type="match status" value="1"/>
</dbReference>
<accession>A0ABS4DY91</accession>
<dbReference type="Gene3D" id="1.10.10.10">
    <property type="entry name" value="Winged helix-like DNA-binding domain superfamily/Winged helix DNA-binding domain"/>
    <property type="match status" value="1"/>
</dbReference>
<evidence type="ECO:0000313" key="5">
    <source>
        <dbReference type="EMBL" id="MBP1850645.1"/>
    </source>
</evidence>
<dbReference type="RefSeq" id="WP_209944590.1">
    <property type="nucleotide sequence ID" value="NZ_JAGGJU010000005.1"/>
</dbReference>
<feature type="domain" description="HTH marR-type" evidence="4">
    <location>
        <begin position="10"/>
        <end position="142"/>
    </location>
</feature>
<keyword evidence="2 5" id="KW-0238">DNA-binding</keyword>
<dbReference type="InterPro" id="IPR036390">
    <property type="entry name" value="WH_DNA-bd_sf"/>
</dbReference>
<protein>
    <submittedName>
        <fullName evidence="5">DNA-binding MarR family transcriptional regulator</fullName>
    </submittedName>
</protein>
<dbReference type="EMBL" id="JAGGJU010000005">
    <property type="protein sequence ID" value="MBP1850645.1"/>
    <property type="molecule type" value="Genomic_DNA"/>
</dbReference>
<dbReference type="PROSITE" id="PS01117">
    <property type="entry name" value="HTH_MARR_1"/>
    <property type="match status" value="1"/>
</dbReference>
<dbReference type="SUPFAM" id="SSF46785">
    <property type="entry name" value="Winged helix' DNA-binding domain"/>
    <property type="match status" value="1"/>
</dbReference>
<proteinExistence type="predicted"/>
<comment type="caution">
    <text evidence="5">The sequence shown here is derived from an EMBL/GenBank/DDBJ whole genome shotgun (WGS) entry which is preliminary data.</text>
</comment>
<keyword evidence="6" id="KW-1185">Reference proteome</keyword>
<evidence type="ECO:0000313" key="6">
    <source>
        <dbReference type="Proteomes" id="UP000759443"/>
    </source>
</evidence>
<dbReference type="Pfam" id="PF01047">
    <property type="entry name" value="MarR"/>
    <property type="match status" value="1"/>
</dbReference>
<evidence type="ECO:0000256" key="1">
    <source>
        <dbReference type="ARBA" id="ARBA00023015"/>
    </source>
</evidence>
<evidence type="ECO:0000256" key="2">
    <source>
        <dbReference type="ARBA" id="ARBA00023125"/>
    </source>
</evidence>
<dbReference type="PROSITE" id="PS50995">
    <property type="entry name" value="HTH_MARR_2"/>
    <property type="match status" value="1"/>
</dbReference>
<dbReference type="SMART" id="SM00347">
    <property type="entry name" value="HTH_MARR"/>
    <property type="match status" value="1"/>
</dbReference>
<dbReference type="InterPro" id="IPR000835">
    <property type="entry name" value="HTH_MarR-typ"/>
</dbReference>
<name>A0ABS4DY91_9HYPH</name>
<evidence type="ECO:0000256" key="3">
    <source>
        <dbReference type="ARBA" id="ARBA00023163"/>
    </source>
</evidence>
<reference evidence="5 6" key="1">
    <citation type="submission" date="2021-03" db="EMBL/GenBank/DDBJ databases">
        <title>Genomic Encyclopedia of Type Strains, Phase IV (KMG-IV): sequencing the most valuable type-strain genomes for metagenomic binning, comparative biology and taxonomic classification.</title>
        <authorList>
            <person name="Goeker M."/>
        </authorList>
    </citation>
    <scope>NUCLEOTIDE SEQUENCE [LARGE SCALE GENOMIC DNA]</scope>
    <source>
        <strain evidence="5 6">DSM 21600</strain>
    </source>
</reference>
<keyword evidence="3" id="KW-0804">Transcription</keyword>